<dbReference type="InterPro" id="IPR050444">
    <property type="entry name" value="Polyketide_Synthase"/>
</dbReference>
<dbReference type="PANTHER" id="PTHR45681:SF6">
    <property type="entry name" value="POLYKETIDE SYNTHASE 37"/>
    <property type="match status" value="1"/>
</dbReference>
<keyword evidence="3" id="KW-0012">Acyltransferase</keyword>
<dbReference type="PANTHER" id="PTHR45681">
    <property type="entry name" value="POLYKETIDE SYNTHASE 44-RELATED"/>
    <property type="match status" value="1"/>
</dbReference>
<dbReference type="EMBL" id="HQ680975">
    <property type="protein sequence ID" value="AEC04349.1"/>
    <property type="molecule type" value="Genomic_DNA"/>
</dbReference>
<dbReference type="GO" id="GO:0016746">
    <property type="term" value="F:acyltransferase activity"/>
    <property type="evidence" value="ECO:0007669"/>
    <property type="project" value="UniProtKB-KW"/>
</dbReference>
<reference evidence="3" key="1">
    <citation type="journal article" date="2011" name="Angew. Chem. Int. Ed. Engl.">
        <title>Molecular basis of elansolid biosynthesis: evidence for an unprecedented quinone methide initiated intramolecular diels-alder cycloaddition/macrolactonization.</title>
        <authorList>
            <person name="Dehn R."/>
            <person name="Katsuyama Y."/>
            <person name="Weber A."/>
            <person name="Gerth K."/>
            <person name="Jansen R."/>
            <person name="Steinmetz H."/>
            <person name="Hofle G."/>
            <person name="Muller R."/>
            <person name="Kirschning A."/>
        </authorList>
    </citation>
    <scope>NUCLEOTIDE SEQUENCE</scope>
</reference>
<dbReference type="SUPFAM" id="SSF52151">
    <property type="entry name" value="FabD/lysophospholipase-like"/>
    <property type="match status" value="1"/>
</dbReference>
<protein>
    <submittedName>
        <fullName evidence="3">Acyltransferase</fullName>
    </submittedName>
</protein>
<feature type="domain" description="Malonyl-CoA:ACP transacylase (MAT)" evidence="2">
    <location>
        <begin position="13"/>
        <end position="310"/>
    </location>
</feature>
<dbReference type="InterPro" id="IPR001227">
    <property type="entry name" value="Ac_transferase_dom_sf"/>
</dbReference>
<dbReference type="AlphaFoldDB" id="F5B9C3"/>
<dbReference type="Pfam" id="PF00698">
    <property type="entry name" value="Acyl_transf_1"/>
    <property type="match status" value="1"/>
</dbReference>
<dbReference type="SMART" id="SM00827">
    <property type="entry name" value="PKS_AT"/>
    <property type="match status" value="1"/>
</dbReference>
<dbReference type="Gene3D" id="3.40.366.10">
    <property type="entry name" value="Malonyl-Coenzyme A Acyl Carrier Protein, domain 2"/>
    <property type="match status" value="1"/>
</dbReference>
<sequence length="333" mass="37103">MQNTMSAPQPVLLFAGQGSQYYNMGRALFDTNPTFRNTMLGLDEVATRLTGQSVIGYLYDGNKSYPLDRLLYSHPAIFMVQYALARTVSELLPAPPAYVLGSSLGETVAAAVSGAISAEDMLEIVIRQAALVEHSCTEGGMITLLHDQAIFENEPALYMNAVIAAYNYDAHFTLSAAKPALSGISSFLHTREIMYSVLPVKYAFHSSEMEKISASFPDGNRDKHFSLPVIPFYSSVYAREWYDISITYFWQVIRRRIRFKEAIESLEKKGPYYYIDCSPSGTLKNLTAKIAPSSISGRLFDVLSPFGKDREKLNTLQTSIHHISKQISLTLKT</sequence>
<keyword evidence="1 3" id="KW-0808">Transferase</keyword>
<name>F5B9C3_9BACT</name>
<evidence type="ECO:0000313" key="3">
    <source>
        <dbReference type="EMBL" id="AEC04349.1"/>
    </source>
</evidence>
<proteinExistence type="predicted"/>
<evidence type="ECO:0000256" key="1">
    <source>
        <dbReference type="ARBA" id="ARBA00022679"/>
    </source>
</evidence>
<accession>F5B9C3</accession>
<organism evidence="3">
    <name type="scientific">Chitinophaga sancti</name>
    <dbReference type="NCBI Taxonomy" id="1004"/>
    <lineage>
        <taxon>Bacteria</taxon>
        <taxon>Pseudomonadati</taxon>
        <taxon>Bacteroidota</taxon>
        <taxon>Chitinophagia</taxon>
        <taxon>Chitinophagales</taxon>
        <taxon>Chitinophagaceae</taxon>
        <taxon>Chitinophaga</taxon>
    </lineage>
</organism>
<gene>
    <name evidence="3" type="primary">elaC</name>
</gene>
<dbReference type="InterPro" id="IPR014043">
    <property type="entry name" value="Acyl_transferase_dom"/>
</dbReference>
<dbReference type="InterPro" id="IPR016035">
    <property type="entry name" value="Acyl_Trfase/lysoPLipase"/>
</dbReference>
<evidence type="ECO:0000259" key="2">
    <source>
        <dbReference type="SMART" id="SM00827"/>
    </source>
</evidence>